<evidence type="ECO:0000256" key="1">
    <source>
        <dbReference type="ARBA" id="ARBA00023015"/>
    </source>
</evidence>
<proteinExistence type="predicted"/>
<evidence type="ECO:0000313" key="5">
    <source>
        <dbReference type="Proteomes" id="UP001165283"/>
    </source>
</evidence>
<name>A0ABT1ADN8_9PSEU</name>
<accession>A0ABT1ADN8</accession>
<evidence type="ECO:0000256" key="2">
    <source>
        <dbReference type="ARBA" id="ARBA00023125"/>
    </source>
</evidence>
<keyword evidence="1" id="KW-0805">Transcription regulation</keyword>
<protein>
    <submittedName>
        <fullName evidence="4">Transcriptional regulator</fullName>
    </submittedName>
</protein>
<sequence length="167" mass="17982">MAAPVSPADEVLRWVERIAKYCADQDGVPLIAGRILGWLTIATPAEQSAAQIAAAIGASRASLTTNLRLLGSIGFVTQLTHPGERTVYYRVDDEAWARVVRRQVASLTALGEILQDGTDLVRGSPERAARMRVANEVFAWLADVFAHAPPMPGESRTSGHPALEENP</sequence>
<evidence type="ECO:0000256" key="3">
    <source>
        <dbReference type="ARBA" id="ARBA00023163"/>
    </source>
</evidence>
<dbReference type="InterPro" id="IPR052362">
    <property type="entry name" value="HTH-GbsR_regulator"/>
</dbReference>
<comment type="caution">
    <text evidence="4">The sequence shown here is derived from an EMBL/GenBank/DDBJ whole genome shotgun (WGS) entry which is preliminary data.</text>
</comment>
<dbReference type="RefSeq" id="WP_252446684.1">
    <property type="nucleotide sequence ID" value="NZ_JAGSOV010000115.1"/>
</dbReference>
<keyword evidence="5" id="KW-1185">Reference proteome</keyword>
<dbReference type="SUPFAM" id="SSF46785">
    <property type="entry name" value="Winged helix' DNA-binding domain"/>
    <property type="match status" value="1"/>
</dbReference>
<dbReference type="EMBL" id="JAGSOV010000115">
    <property type="protein sequence ID" value="MCO1661179.1"/>
    <property type="molecule type" value="Genomic_DNA"/>
</dbReference>
<reference evidence="4" key="1">
    <citation type="submission" date="2021-04" db="EMBL/GenBank/DDBJ databases">
        <title>Pseudonocardia sp. nov., isolated from sandy soil of mangrove forest.</title>
        <authorList>
            <person name="Zan Z."/>
            <person name="Huang R."/>
            <person name="Liu W."/>
        </authorList>
    </citation>
    <scope>NUCLEOTIDE SEQUENCE</scope>
    <source>
        <strain evidence="4">S2-4</strain>
    </source>
</reference>
<evidence type="ECO:0000313" key="4">
    <source>
        <dbReference type="EMBL" id="MCO1661179.1"/>
    </source>
</evidence>
<organism evidence="4 5">
    <name type="scientific">Pseudonocardia humida</name>
    <dbReference type="NCBI Taxonomy" id="2800819"/>
    <lineage>
        <taxon>Bacteria</taxon>
        <taxon>Bacillati</taxon>
        <taxon>Actinomycetota</taxon>
        <taxon>Actinomycetes</taxon>
        <taxon>Pseudonocardiales</taxon>
        <taxon>Pseudonocardiaceae</taxon>
        <taxon>Pseudonocardia</taxon>
    </lineage>
</organism>
<dbReference type="Gene3D" id="1.10.10.10">
    <property type="entry name" value="Winged helix-like DNA-binding domain superfamily/Winged helix DNA-binding domain"/>
    <property type="match status" value="1"/>
</dbReference>
<dbReference type="InterPro" id="IPR036390">
    <property type="entry name" value="WH_DNA-bd_sf"/>
</dbReference>
<dbReference type="InterPro" id="IPR036388">
    <property type="entry name" value="WH-like_DNA-bd_sf"/>
</dbReference>
<keyword evidence="2" id="KW-0238">DNA-binding</keyword>
<dbReference type="PANTHER" id="PTHR38465">
    <property type="entry name" value="HTH-TYPE TRANSCRIPTIONAL REGULATOR MJ1563-RELATED"/>
    <property type="match status" value="1"/>
</dbReference>
<dbReference type="Proteomes" id="UP001165283">
    <property type="component" value="Unassembled WGS sequence"/>
</dbReference>
<gene>
    <name evidence="4" type="ORF">KDL28_39650</name>
</gene>
<dbReference type="PANTHER" id="PTHR38465:SF2">
    <property type="entry name" value="HTH-TYPE TRANSCRIPTIONAL REGULATOR MMPR5"/>
    <property type="match status" value="1"/>
</dbReference>
<keyword evidence="3" id="KW-0804">Transcription</keyword>